<sequence>MMTYPPVSPLKPRLVPNNVSLTKEEDEELRKELVLWRTTKFALEVAEKLRLPLPAEVAPAALPRTLFPNVRNPNDDFINDDNVPRLLSISTPSYKSIESLIRNCQTLFESCLPDSQQYEKLDQQTSKPKLLALGQTLVDVQLAGRMDRLNHLLQSHTWLVRSKVSYSNLFIHTKKSPFVALRL</sequence>
<dbReference type="AlphaFoldDB" id="A0A2J6Q6M3"/>
<evidence type="ECO:0000313" key="1">
    <source>
        <dbReference type="EMBL" id="PMD21930.1"/>
    </source>
</evidence>
<evidence type="ECO:0000313" key="2">
    <source>
        <dbReference type="Proteomes" id="UP000235672"/>
    </source>
</evidence>
<dbReference type="Proteomes" id="UP000235672">
    <property type="component" value="Unassembled WGS sequence"/>
</dbReference>
<accession>A0A2J6Q6M3</accession>
<organism evidence="1 2">
    <name type="scientific">Hyaloscypha hepaticicola</name>
    <dbReference type="NCBI Taxonomy" id="2082293"/>
    <lineage>
        <taxon>Eukaryota</taxon>
        <taxon>Fungi</taxon>
        <taxon>Dikarya</taxon>
        <taxon>Ascomycota</taxon>
        <taxon>Pezizomycotina</taxon>
        <taxon>Leotiomycetes</taxon>
        <taxon>Helotiales</taxon>
        <taxon>Hyaloscyphaceae</taxon>
        <taxon>Hyaloscypha</taxon>
    </lineage>
</organism>
<proteinExistence type="predicted"/>
<keyword evidence="2" id="KW-1185">Reference proteome</keyword>
<name>A0A2J6Q6M3_9HELO</name>
<dbReference type="EMBL" id="KZ613479">
    <property type="protein sequence ID" value="PMD21930.1"/>
    <property type="molecule type" value="Genomic_DNA"/>
</dbReference>
<gene>
    <name evidence="1" type="ORF">NA56DRAFT_748285</name>
</gene>
<reference evidence="1 2" key="1">
    <citation type="submission" date="2016-05" db="EMBL/GenBank/DDBJ databases">
        <title>A degradative enzymes factory behind the ericoid mycorrhizal symbiosis.</title>
        <authorList>
            <consortium name="DOE Joint Genome Institute"/>
            <person name="Martino E."/>
            <person name="Morin E."/>
            <person name="Grelet G."/>
            <person name="Kuo A."/>
            <person name="Kohler A."/>
            <person name="Daghino S."/>
            <person name="Barry K."/>
            <person name="Choi C."/>
            <person name="Cichocki N."/>
            <person name="Clum A."/>
            <person name="Copeland A."/>
            <person name="Hainaut M."/>
            <person name="Haridas S."/>
            <person name="Labutti K."/>
            <person name="Lindquist E."/>
            <person name="Lipzen A."/>
            <person name="Khouja H.-R."/>
            <person name="Murat C."/>
            <person name="Ohm R."/>
            <person name="Olson A."/>
            <person name="Spatafora J."/>
            <person name="Veneault-Fourrey C."/>
            <person name="Henrissat B."/>
            <person name="Grigoriev I."/>
            <person name="Martin F."/>
            <person name="Perotto S."/>
        </authorList>
    </citation>
    <scope>NUCLEOTIDE SEQUENCE [LARGE SCALE GENOMIC DNA]</scope>
    <source>
        <strain evidence="1 2">UAMH 7357</strain>
    </source>
</reference>
<protein>
    <submittedName>
        <fullName evidence="1">Uncharacterized protein</fullName>
    </submittedName>
</protein>